<dbReference type="CDD" id="cd00093">
    <property type="entry name" value="HTH_XRE"/>
    <property type="match status" value="1"/>
</dbReference>
<dbReference type="PROSITE" id="PS50943">
    <property type="entry name" value="HTH_CROC1"/>
    <property type="match status" value="1"/>
</dbReference>
<evidence type="ECO:0000259" key="1">
    <source>
        <dbReference type="PROSITE" id="PS50943"/>
    </source>
</evidence>
<sequence>MCLYLFQCVKIYIYLKFKELRKKKDFSQEQMAEYLGLSPSAYQSQEYETAKPRGTLVKLTRLLFWKELNIPREEILNELRLNDLVEEQPAEYAEKLARLEFLEGELKKSNEREEIYQMTIRALQDRQPNKE</sequence>
<accession>A0A4Q0PGD3</accession>
<dbReference type="SUPFAM" id="SSF47413">
    <property type="entry name" value="lambda repressor-like DNA-binding domains"/>
    <property type="match status" value="1"/>
</dbReference>
<dbReference type="InterPro" id="IPR010982">
    <property type="entry name" value="Lambda_DNA-bd_dom_sf"/>
</dbReference>
<evidence type="ECO:0000313" key="3">
    <source>
        <dbReference type="Proteomes" id="UP000289859"/>
    </source>
</evidence>
<proteinExistence type="predicted"/>
<organism evidence="2 3">
    <name type="scientific">Leeuwenhoekiella polynyae</name>
    <dbReference type="NCBI Taxonomy" id="1550906"/>
    <lineage>
        <taxon>Bacteria</taxon>
        <taxon>Pseudomonadati</taxon>
        <taxon>Bacteroidota</taxon>
        <taxon>Flavobacteriia</taxon>
        <taxon>Flavobacteriales</taxon>
        <taxon>Flavobacteriaceae</taxon>
        <taxon>Leeuwenhoekiella</taxon>
    </lineage>
</organism>
<dbReference type="SMART" id="SM00530">
    <property type="entry name" value="HTH_XRE"/>
    <property type="match status" value="1"/>
</dbReference>
<protein>
    <submittedName>
        <fullName evidence="2">Helix-turn-helix protein</fullName>
    </submittedName>
</protein>
<gene>
    <name evidence="2" type="ORF">DSM02_845</name>
</gene>
<dbReference type="EMBL" id="QOVK01000002">
    <property type="protein sequence ID" value="RXG25678.1"/>
    <property type="molecule type" value="Genomic_DNA"/>
</dbReference>
<evidence type="ECO:0000313" key="2">
    <source>
        <dbReference type="EMBL" id="RXG25678.1"/>
    </source>
</evidence>
<dbReference type="GO" id="GO:0003677">
    <property type="term" value="F:DNA binding"/>
    <property type="evidence" value="ECO:0007669"/>
    <property type="project" value="InterPro"/>
</dbReference>
<dbReference type="AlphaFoldDB" id="A0A4Q0PGD3"/>
<dbReference type="Pfam" id="PF01381">
    <property type="entry name" value="HTH_3"/>
    <property type="match status" value="1"/>
</dbReference>
<dbReference type="Proteomes" id="UP000289859">
    <property type="component" value="Unassembled WGS sequence"/>
</dbReference>
<dbReference type="OrthoDB" id="1274166at2"/>
<feature type="domain" description="HTH cro/C1-type" evidence="1">
    <location>
        <begin position="17"/>
        <end position="44"/>
    </location>
</feature>
<dbReference type="InterPro" id="IPR001387">
    <property type="entry name" value="Cro/C1-type_HTH"/>
</dbReference>
<name>A0A4Q0PGD3_9FLAO</name>
<comment type="caution">
    <text evidence="2">The sequence shown here is derived from an EMBL/GenBank/DDBJ whole genome shotgun (WGS) entry which is preliminary data.</text>
</comment>
<dbReference type="Gene3D" id="1.10.260.40">
    <property type="entry name" value="lambda repressor-like DNA-binding domains"/>
    <property type="match status" value="1"/>
</dbReference>
<reference evidence="2 3" key="1">
    <citation type="submission" date="2018-07" db="EMBL/GenBank/DDBJ databases">
        <title>Leeuwenhoekiella genomics.</title>
        <authorList>
            <person name="Tahon G."/>
            <person name="Willems A."/>
        </authorList>
    </citation>
    <scope>NUCLEOTIDE SEQUENCE [LARGE SCALE GENOMIC DNA]</scope>
    <source>
        <strain evidence="2 3">LMG 29608</strain>
    </source>
</reference>
<keyword evidence="3" id="KW-1185">Reference proteome</keyword>